<gene>
    <name evidence="2" type="ORF">CERSUDRAFT_71662</name>
</gene>
<accession>M2R5D4</accession>
<protein>
    <submittedName>
        <fullName evidence="2">Uncharacterized protein</fullName>
    </submittedName>
</protein>
<name>M2R5D4_CERS8</name>
<evidence type="ECO:0000313" key="3">
    <source>
        <dbReference type="Proteomes" id="UP000016930"/>
    </source>
</evidence>
<sequence length="126" mass="14492">MPSHTENWTELYWTECAKATREHDEGVARTWKEEIDPLPVFLNPTPRTTPDTNTAITAALKFADLTAHPVSASSSDRPRKLRDTWVALEEGFLDEFAENVTMEYLHNEGDDQNPDFRPDSLTLRRF</sequence>
<dbReference type="EMBL" id="KB445793">
    <property type="protein sequence ID" value="EMD39800.1"/>
    <property type="molecule type" value="Genomic_DNA"/>
</dbReference>
<proteinExistence type="predicted"/>
<evidence type="ECO:0000256" key="1">
    <source>
        <dbReference type="SAM" id="MobiDB-lite"/>
    </source>
</evidence>
<feature type="region of interest" description="Disordered" evidence="1">
    <location>
        <begin position="105"/>
        <end position="126"/>
    </location>
</feature>
<dbReference type="HOGENOM" id="CLU_1981394_0_0_1"/>
<dbReference type="Proteomes" id="UP000016930">
    <property type="component" value="Unassembled WGS sequence"/>
</dbReference>
<keyword evidence="3" id="KW-1185">Reference proteome</keyword>
<dbReference type="AlphaFoldDB" id="M2R5D4"/>
<organism evidence="2 3">
    <name type="scientific">Ceriporiopsis subvermispora (strain B)</name>
    <name type="common">White-rot fungus</name>
    <name type="synonym">Gelatoporia subvermispora</name>
    <dbReference type="NCBI Taxonomy" id="914234"/>
    <lineage>
        <taxon>Eukaryota</taxon>
        <taxon>Fungi</taxon>
        <taxon>Dikarya</taxon>
        <taxon>Basidiomycota</taxon>
        <taxon>Agaricomycotina</taxon>
        <taxon>Agaricomycetes</taxon>
        <taxon>Polyporales</taxon>
        <taxon>Gelatoporiaceae</taxon>
        <taxon>Gelatoporia</taxon>
    </lineage>
</organism>
<evidence type="ECO:0000313" key="2">
    <source>
        <dbReference type="EMBL" id="EMD39800.1"/>
    </source>
</evidence>
<reference evidence="2 3" key="1">
    <citation type="journal article" date="2012" name="Proc. Natl. Acad. Sci. U.S.A.">
        <title>Comparative genomics of Ceriporiopsis subvermispora and Phanerochaete chrysosporium provide insight into selective ligninolysis.</title>
        <authorList>
            <person name="Fernandez-Fueyo E."/>
            <person name="Ruiz-Duenas F.J."/>
            <person name="Ferreira P."/>
            <person name="Floudas D."/>
            <person name="Hibbett D.S."/>
            <person name="Canessa P."/>
            <person name="Larrondo L.F."/>
            <person name="James T.Y."/>
            <person name="Seelenfreund D."/>
            <person name="Lobos S."/>
            <person name="Polanco R."/>
            <person name="Tello M."/>
            <person name="Honda Y."/>
            <person name="Watanabe T."/>
            <person name="Watanabe T."/>
            <person name="Ryu J.S."/>
            <person name="Kubicek C.P."/>
            <person name="Schmoll M."/>
            <person name="Gaskell J."/>
            <person name="Hammel K.E."/>
            <person name="St John F.J."/>
            <person name="Vanden Wymelenberg A."/>
            <person name="Sabat G."/>
            <person name="Splinter BonDurant S."/>
            <person name="Syed K."/>
            <person name="Yadav J.S."/>
            <person name="Doddapaneni H."/>
            <person name="Subramanian V."/>
            <person name="Lavin J.L."/>
            <person name="Oguiza J.A."/>
            <person name="Perez G."/>
            <person name="Pisabarro A.G."/>
            <person name="Ramirez L."/>
            <person name="Santoyo F."/>
            <person name="Master E."/>
            <person name="Coutinho P.M."/>
            <person name="Henrissat B."/>
            <person name="Lombard V."/>
            <person name="Magnuson J.K."/>
            <person name="Kuees U."/>
            <person name="Hori C."/>
            <person name="Igarashi K."/>
            <person name="Samejima M."/>
            <person name="Held B.W."/>
            <person name="Barry K.W."/>
            <person name="LaButti K.M."/>
            <person name="Lapidus A."/>
            <person name="Lindquist E.A."/>
            <person name="Lucas S.M."/>
            <person name="Riley R."/>
            <person name="Salamov A.A."/>
            <person name="Hoffmeister D."/>
            <person name="Schwenk D."/>
            <person name="Hadar Y."/>
            <person name="Yarden O."/>
            <person name="de Vries R.P."/>
            <person name="Wiebenga A."/>
            <person name="Stenlid J."/>
            <person name="Eastwood D."/>
            <person name="Grigoriev I.V."/>
            <person name="Berka R.M."/>
            <person name="Blanchette R.A."/>
            <person name="Kersten P."/>
            <person name="Martinez A.T."/>
            <person name="Vicuna R."/>
            <person name="Cullen D."/>
        </authorList>
    </citation>
    <scope>NUCLEOTIDE SEQUENCE [LARGE SCALE GENOMIC DNA]</scope>
    <source>
        <strain evidence="2 3">B</strain>
    </source>
</reference>
<feature type="compositionally biased region" description="Basic and acidic residues" evidence="1">
    <location>
        <begin position="105"/>
        <end position="118"/>
    </location>
</feature>